<dbReference type="EC" id="6.3.2.3" evidence="4 15"/>
<dbReference type="SUPFAM" id="SSF56059">
    <property type="entry name" value="Glutathione synthetase ATP-binding domain-like"/>
    <property type="match status" value="1"/>
</dbReference>
<dbReference type="Gene3D" id="3.30.470.20">
    <property type="entry name" value="ATP-grasp fold, B domain"/>
    <property type="match status" value="1"/>
</dbReference>
<keyword evidence="11 15" id="KW-0460">Magnesium</keyword>
<dbReference type="InterPro" id="IPR005615">
    <property type="entry name" value="Glutathione_synthase"/>
</dbReference>
<dbReference type="RefSeq" id="XP_015592887.1">
    <property type="nucleotide sequence ID" value="XM_015737401.2"/>
</dbReference>
<feature type="binding site" evidence="17">
    <location>
        <position position="257"/>
    </location>
    <ligand>
        <name>Mg(2+)</name>
        <dbReference type="ChEBI" id="CHEBI:18420"/>
    </ligand>
</feature>
<keyword evidence="10 15" id="KW-0067">ATP-binding</keyword>
<evidence type="ECO:0000313" key="20">
    <source>
        <dbReference type="RefSeq" id="XP_015592887.1"/>
    </source>
</evidence>
<dbReference type="GO" id="GO:0005524">
    <property type="term" value="F:ATP binding"/>
    <property type="evidence" value="ECO:0007669"/>
    <property type="project" value="UniProtKB-UniRule"/>
</dbReference>
<feature type="binding site" evidence="16">
    <location>
        <position position="264"/>
    </location>
    <ligand>
        <name>ATP</name>
        <dbReference type="ChEBI" id="CHEBI:30616"/>
    </ligand>
</feature>
<dbReference type="FunFam" id="3.40.50.1760:FF:000001">
    <property type="entry name" value="Glutathione synthetase"/>
    <property type="match status" value="1"/>
</dbReference>
<feature type="domain" description="Glutathione synthase substrate-binding" evidence="18">
    <location>
        <begin position="91"/>
        <end position="192"/>
    </location>
</feature>
<dbReference type="AlphaFoldDB" id="A0AAJ7BSK5"/>
<dbReference type="GO" id="GO:0043295">
    <property type="term" value="F:glutathione binding"/>
    <property type="evidence" value="ECO:0007669"/>
    <property type="project" value="UniProtKB-UniRule"/>
</dbReference>
<evidence type="ECO:0000256" key="12">
    <source>
        <dbReference type="ARBA" id="ARBA00048871"/>
    </source>
</evidence>
<dbReference type="GO" id="GO:0000287">
    <property type="term" value="F:magnesium ion binding"/>
    <property type="evidence" value="ECO:0007669"/>
    <property type="project" value="UniProtKB-UniRule"/>
</dbReference>
<keyword evidence="19" id="KW-1185">Reference proteome</keyword>
<dbReference type="InterPro" id="IPR004887">
    <property type="entry name" value="GSH_synth_subst-bd"/>
</dbReference>
<dbReference type="PANTHER" id="PTHR11130:SF0">
    <property type="entry name" value="GLUTATHIONE SYNTHETASE"/>
    <property type="match status" value="1"/>
</dbReference>
<comment type="pathway">
    <text evidence="1 15">Sulfur metabolism; glutathione biosynthesis; glutathione from L-cysteine and L-glutamate: step 2/2.</text>
</comment>
<dbReference type="GO" id="GO:0004363">
    <property type="term" value="F:glutathione synthase activity"/>
    <property type="evidence" value="ECO:0007669"/>
    <property type="project" value="UniProtKB-UniRule"/>
</dbReference>
<dbReference type="Pfam" id="PF03917">
    <property type="entry name" value="GSH_synth_ATP"/>
    <property type="match status" value="1"/>
</dbReference>
<evidence type="ECO:0000256" key="16">
    <source>
        <dbReference type="PIRSR" id="PIRSR001558-1"/>
    </source>
</evidence>
<feature type="binding site" evidence="16">
    <location>
        <position position="107"/>
    </location>
    <ligand>
        <name>substrate</name>
    </ligand>
</feature>
<dbReference type="GeneID" id="107266675"/>
<dbReference type="FunFam" id="3.30.1490.50:FF:000001">
    <property type="entry name" value="Glutathione synthetase"/>
    <property type="match status" value="1"/>
</dbReference>
<dbReference type="NCBIfam" id="TIGR01986">
    <property type="entry name" value="glut_syn_euk"/>
    <property type="match status" value="1"/>
</dbReference>
<feature type="binding site" evidence="16">
    <location>
        <begin position="253"/>
        <end position="262"/>
    </location>
    <ligand>
        <name>ATP</name>
        <dbReference type="ChEBI" id="CHEBI:30616"/>
    </ligand>
</feature>
<keyword evidence="6 15" id="KW-0436">Ligase</keyword>
<dbReference type="PANTHER" id="PTHR11130">
    <property type="entry name" value="GLUTATHIONE SYNTHETASE"/>
    <property type="match status" value="1"/>
</dbReference>
<feature type="binding site" evidence="16">
    <location>
        <position position="343"/>
    </location>
    <ligand>
        <name>ATP</name>
        <dbReference type="ChEBI" id="CHEBI:30616"/>
    </ligand>
</feature>
<feature type="binding site" evidence="16">
    <location>
        <position position="341"/>
    </location>
    <ligand>
        <name>substrate</name>
    </ligand>
</feature>
<feature type="binding site" evidence="16">
    <location>
        <position position="316"/>
    </location>
    <ligand>
        <name>ATP</name>
        <dbReference type="ChEBI" id="CHEBI:30616"/>
    </ligand>
</feature>
<evidence type="ECO:0000256" key="7">
    <source>
        <dbReference type="ARBA" id="ARBA00022684"/>
    </source>
</evidence>
<dbReference type="Gene3D" id="3.30.1490.50">
    <property type="match status" value="1"/>
</dbReference>
<keyword evidence="8 15" id="KW-0479">Metal-binding</keyword>
<evidence type="ECO:0000256" key="8">
    <source>
        <dbReference type="ARBA" id="ARBA00022723"/>
    </source>
</evidence>
<comment type="function">
    <text evidence="14">Catalyzes the production of glutathione from gamma-glutamylcysteine and glycine in an ATP-dependent manner. Glutathione (gamma-glutamylcysteinylglycine, GSH) is the most abundant intracellular thiol in living aerobic cells and is required for numerous processes including the protection of cells against oxidative damage, amino acid transport, the detoxification of foreign compounds, the maintenance of protein sulfhydryl groups in a reduced state and acts as a cofactor for a number of enzymes. Participates in ophthalmate biosynthesis in hepatocytes.</text>
</comment>
<gene>
    <name evidence="20" type="primary">LOC107266675</name>
</gene>
<name>A0AAJ7BSK5_CEPCN</name>
<dbReference type="Pfam" id="PF03199">
    <property type="entry name" value="GSH_synthase"/>
    <property type="match status" value="1"/>
</dbReference>
<keyword evidence="9 15" id="KW-0547">Nucleotide-binding</keyword>
<evidence type="ECO:0000256" key="11">
    <source>
        <dbReference type="ARBA" id="ARBA00022842"/>
    </source>
</evidence>
<evidence type="ECO:0000256" key="13">
    <source>
        <dbReference type="ARBA" id="ARBA00052123"/>
    </source>
</evidence>
<evidence type="ECO:0000256" key="2">
    <source>
        <dbReference type="ARBA" id="ARBA00010385"/>
    </source>
</evidence>
<dbReference type="InterPro" id="IPR014042">
    <property type="entry name" value="Glutathione_synthase_a-hlx"/>
</dbReference>
<comment type="catalytic activity">
    <reaction evidence="13">
        <text>gamma-L-glutamyl-(2S)-2-aminobutanoate + glycine + ATP = ophthalmate + ADP + phosphate + H(+)</text>
        <dbReference type="Rhea" id="RHEA:72075"/>
        <dbReference type="ChEBI" id="CHEBI:15378"/>
        <dbReference type="ChEBI" id="CHEBI:30616"/>
        <dbReference type="ChEBI" id="CHEBI:43474"/>
        <dbReference type="ChEBI" id="CHEBI:57305"/>
        <dbReference type="ChEBI" id="CHEBI:189406"/>
        <dbReference type="ChEBI" id="CHEBI:189750"/>
        <dbReference type="ChEBI" id="CHEBI:456216"/>
    </reaction>
    <physiologicalReaction direction="left-to-right" evidence="13">
        <dbReference type="Rhea" id="RHEA:72076"/>
    </physiologicalReaction>
</comment>
<comment type="subunit">
    <text evidence="3">Homodimer.</text>
</comment>
<dbReference type="InterPro" id="IPR037013">
    <property type="entry name" value="GSH-S_sub-bd_sf"/>
</dbReference>
<organism evidence="19 20">
    <name type="scientific">Cephus cinctus</name>
    <name type="common">Wheat stem sawfly</name>
    <dbReference type="NCBI Taxonomy" id="211228"/>
    <lineage>
        <taxon>Eukaryota</taxon>
        <taxon>Metazoa</taxon>
        <taxon>Ecdysozoa</taxon>
        <taxon>Arthropoda</taxon>
        <taxon>Hexapoda</taxon>
        <taxon>Insecta</taxon>
        <taxon>Pterygota</taxon>
        <taxon>Neoptera</taxon>
        <taxon>Endopterygota</taxon>
        <taxon>Hymenoptera</taxon>
        <taxon>Cephoidea</taxon>
        <taxon>Cephidae</taxon>
        <taxon>Cephus</taxon>
    </lineage>
</organism>
<dbReference type="InterPro" id="IPR016185">
    <property type="entry name" value="PreATP-grasp_dom_sf"/>
</dbReference>
<keyword evidence="7 15" id="KW-0317">Glutathione biosynthesis</keyword>
<comment type="catalytic activity">
    <reaction evidence="12">
        <text>gamma-L-glutamyl-L-cysteine + glycine + ATP = glutathione + ADP + phosphate + H(+)</text>
        <dbReference type="Rhea" id="RHEA:13557"/>
        <dbReference type="ChEBI" id="CHEBI:15378"/>
        <dbReference type="ChEBI" id="CHEBI:30616"/>
        <dbReference type="ChEBI" id="CHEBI:43474"/>
        <dbReference type="ChEBI" id="CHEBI:57305"/>
        <dbReference type="ChEBI" id="CHEBI:57925"/>
        <dbReference type="ChEBI" id="CHEBI:58173"/>
        <dbReference type="ChEBI" id="CHEBI:456216"/>
        <dbReference type="EC" id="6.3.2.3"/>
    </reaction>
    <physiologicalReaction direction="left-to-right" evidence="12">
        <dbReference type="Rhea" id="RHEA:13558"/>
    </physiologicalReaction>
</comment>
<evidence type="ECO:0000256" key="14">
    <source>
        <dbReference type="ARBA" id="ARBA00059746"/>
    </source>
</evidence>
<feature type="binding site" evidence="16">
    <location>
        <position position="195"/>
    </location>
    <ligand>
        <name>ATP</name>
        <dbReference type="ChEBI" id="CHEBI:30616"/>
    </ligand>
</feature>
<reference evidence="20" key="1">
    <citation type="submission" date="2025-08" db="UniProtKB">
        <authorList>
            <consortium name="RefSeq"/>
        </authorList>
    </citation>
    <scope>IDENTIFICATION</scope>
</reference>
<evidence type="ECO:0000313" key="19">
    <source>
        <dbReference type="Proteomes" id="UP000694920"/>
    </source>
</evidence>
<comment type="similarity">
    <text evidence="2 15">Belongs to the eukaryotic GSH synthase family.</text>
</comment>
<dbReference type="Gene3D" id="3.40.50.1760">
    <property type="entry name" value="Glutathione synthase, substrate-binding domain superfamily, eukaryotic"/>
    <property type="match status" value="1"/>
</dbReference>
<dbReference type="GO" id="GO:0005829">
    <property type="term" value="C:cytosol"/>
    <property type="evidence" value="ECO:0007669"/>
    <property type="project" value="TreeGrafter"/>
</dbReference>
<feature type="binding site" evidence="16">
    <location>
        <begin position="287"/>
        <end position="290"/>
    </location>
    <ligand>
        <name>ATP</name>
        <dbReference type="ChEBI" id="CHEBI:30616"/>
    </ligand>
</feature>
<evidence type="ECO:0000259" key="18">
    <source>
        <dbReference type="Pfam" id="PF03199"/>
    </source>
</evidence>
<evidence type="ECO:0000256" key="3">
    <source>
        <dbReference type="ARBA" id="ARBA00011738"/>
    </source>
</evidence>
<evidence type="ECO:0000256" key="4">
    <source>
        <dbReference type="ARBA" id="ARBA00012214"/>
    </source>
</evidence>
<evidence type="ECO:0000256" key="1">
    <source>
        <dbReference type="ARBA" id="ARBA00004965"/>
    </source>
</evidence>
<dbReference type="Proteomes" id="UP000694920">
    <property type="component" value="Unplaced"/>
</dbReference>
<dbReference type="Gene3D" id="1.10.1080.10">
    <property type="entry name" value="Glutathione Synthetase, Chain A, domain 3"/>
    <property type="match status" value="1"/>
</dbReference>
<proteinExistence type="inferred from homology"/>
<evidence type="ECO:0000256" key="5">
    <source>
        <dbReference type="ARBA" id="ARBA00020821"/>
    </source>
</evidence>
<evidence type="ECO:0000256" key="10">
    <source>
        <dbReference type="ARBA" id="ARBA00022840"/>
    </source>
</evidence>
<feature type="binding site" evidence="16">
    <location>
        <position position="349"/>
    </location>
    <ligand>
        <name>ATP</name>
        <dbReference type="ChEBI" id="CHEBI:30616"/>
    </ligand>
</feature>
<evidence type="ECO:0000256" key="17">
    <source>
        <dbReference type="PIRSR" id="PIRSR001558-2"/>
    </source>
</evidence>
<accession>A0AAJ7BSK5</accession>
<evidence type="ECO:0000256" key="15">
    <source>
        <dbReference type="PIRNR" id="PIRNR001558"/>
    </source>
</evidence>
<dbReference type="InterPro" id="IPR014709">
    <property type="entry name" value="Glutathione_synthase_C_euk"/>
</dbReference>
<comment type="cofactor">
    <cofactor evidence="15 17">
        <name>Mg(2+)</name>
        <dbReference type="ChEBI" id="CHEBI:18420"/>
    </cofactor>
    <text evidence="15 17">Binds 1 Mg(2+) ion per subunit.</text>
</comment>
<sequence length="366" mass="41196">MDLCIPLPLPNEELEDIIDKAKDWALMHGVEINTIASGFGWLGPAATNLHKFILQELGVPEKIKNLPDNNALQGICTGMIEAWKIYNDQKAVILFVIEDVTYNICDQRFHEFEIRRLNPDIKVIRRNLTQLAAGAKLGQNKELLMDGYTIAVVYYRSGYEPGQYYSKNEWDARLLIERSLAIKCPSIQYHLAGAKKVQQALAKPEAVTRFLRDEKTIERVKEIFTGLYSLNFDEHGDAAVEMGIANPKKFVLKPQREGGCNNIYGMNVRSFLESTKNKQERVAWILMDRIDPPLQINYQIRPGSDTDTELKELVSELGIFGVIIGDEKTVLINRQVGHMLRTKIATADEGGVASGLGACDSPYLID</sequence>
<protein>
    <recommendedName>
        <fullName evidence="5 15">Glutathione synthetase</fullName>
        <shortName evidence="15">GSH-S</shortName>
        <ecNumber evidence="4 15">6.3.2.3</ecNumber>
    </recommendedName>
</protein>
<dbReference type="SUPFAM" id="SSF52440">
    <property type="entry name" value="PreATP-grasp domain"/>
    <property type="match status" value="1"/>
</dbReference>
<dbReference type="PIRSF" id="PIRSF001558">
    <property type="entry name" value="GSHase"/>
    <property type="match status" value="1"/>
</dbReference>
<evidence type="ECO:0000256" key="9">
    <source>
        <dbReference type="ARBA" id="ARBA00022741"/>
    </source>
</evidence>
<evidence type="ECO:0000256" key="6">
    <source>
        <dbReference type="ARBA" id="ARBA00022598"/>
    </source>
</evidence>